<evidence type="ECO:0000313" key="3">
    <source>
        <dbReference type="Proteomes" id="UP000009223"/>
    </source>
</evidence>
<dbReference type="Proteomes" id="UP000009223">
    <property type="component" value="Chromosome"/>
</dbReference>
<dbReference type="AlphaFoldDB" id="F5YJS5"/>
<dbReference type="GO" id="GO:0003677">
    <property type="term" value="F:DNA binding"/>
    <property type="evidence" value="ECO:0007669"/>
    <property type="project" value="InterPro"/>
</dbReference>
<dbReference type="GO" id="GO:0015074">
    <property type="term" value="P:DNA integration"/>
    <property type="evidence" value="ECO:0007669"/>
    <property type="project" value="InterPro"/>
</dbReference>
<keyword evidence="1" id="KW-0233">DNA recombination</keyword>
<gene>
    <name evidence="2" type="ordered locus">TREPR_2062</name>
</gene>
<dbReference type="EMBL" id="CP001843">
    <property type="protein sequence ID" value="AEF84465.1"/>
    <property type="molecule type" value="Genomic_DNA"/>
</dbReference>
<dbReference type="STRING" id="545694.TREPR_2062"/>
<dbReference type="SUPFAM" id="SSF56349">
    <property type="entry name" value="DNA breaking-rejoining enzymes"/>
    <property type="match status" value="1"/>
</dbReference>
<dbReference type="InterPro" id="IPR011010">
    <property type="entry name" value="DNA_brk_join_enz"/>
</dbReference>
<reference evidence="2 3" key="2">
    <citation type="journal article" date="2011" name="ISME J.">
        <title>RNA-seq reveals cooperative metabolic interactions between two termite-gut spirochete species in co-culture.</title>
        <authorList>
            <person name="Rosenthal A.Z."/>
            <person name="Matson E.G."/>
            <person name="Eldar A."/>
            <person name="Leadbetter J.R."/>
        </authorList>
    </citation>
    <scope>NUCLEOTIDE SEQUENCE [LARGE SCALE GENOMIC DNA]</scope>
    <source>
        <strain evidence="3">ATCC BAA-887 / DSM 12427 / ZAS-2</strain>
    </source>
</reference>
<dbReference type="RefSeq" id="WP_015708102.1">
    <property type="nucleotide sequence ID" value="NC_015578.1"/>
</dbReference>
<dbReference type="GO" id="GO:0006310">
    <property type="term" value="P:DNA recombination"/>
    <property type="evidence" value="ECO:0007669"/>
    <property type="project" value="UniProtKB-KW"/>
</dbReference>
<accession>F5YJS5</accession>
<keyword evidence="3" id="KW-1185">Reference proteome</keyword>
<reference evidence="3" key="1">
    <citation type="submission" date="2009-12" db="EMBL/GenBank/DDBJ databases">
        <title>Complete sequence of Treponema primitia strain ZAS-2.</title>
        <authorList>
            <person name="Tetu S.G."/>
            <person name="Matson E."/>
            <person name="Ren Q."/>
            <person name="Seshadri R."/>
            <person name="Elbourne L."/>
            <person name="Hassan K.A."/>
            <person name="Durkin A."/>
            <person name="Radune D."/>
            <person name="Mohamoud Y."/>
            <person name="Shay R."/>
            <person name="Jin S."/>
            <person name="Zhang X."/>
            <person name="Lucey K."/>
            <person name="Ballor N.R."/>
            <person name="Ottesen E."/>
            <person name="Rosenthal R."/>
            <person name="Allen A."/>
            <person name="Leadbetter J.R."/>
            <person name="Paulsen I.T."/>
        </authorList>
    </citation>
    <scope>NUCLEOTIDE SEQUENCE [LARGE SCALE GENOMIC DNA]</scope>
    <source>
        <strain evidence="3">ATCC BAA-887 / DSM 12427 / ZAS-2</strain>
    </source>
</reference>
<dbReference type="HOGENOM" id="CLU_2132421_0_0_12"/>
<proteinExistence type="predicted"/>
<dbReference type="KEGG" id="tpi:TREPR_2062"/>
<dbReference type="InterPro" id="IPR013762">
    <property type="entry name" value="Integrase-like_cat_sf"/>
</dbReference>
<evidence type="ECO:0000256" key="1">
    <source>
        <dbReference type="ARBA" id="ARBA00023172"/>
    </source>
</evidence>
<organism evidence="2 3">
    <name type="scientific">Treponema primitia (strain ATCC BAA-887 / DSM 12427 / ZAS-2)</name>
    <dbReference type="NCBI Taxonomy" id="545694"/>
    <lineage>
        <taxon>Bacteria</taxon>
        <taxon>Pseudomonadati</taxon>
        <taxon>Spirochaetota</taxon>
        <taxon>Spirochaetia</taxon>
        <taxon>Spirochaetales</taxon>
        <taxon>Treponemataceae</taxon>
        <taxon>Treponema</taxon>
    </lineage>
</organism>
<name>F5YJS5_TREPZ</name>
<evidence type="ECO:0000313" key="2">
    <source>
        <dbReference type="EMBL" id="AEF84465.1"/>
    </source>
</evidence>
<protein>
    <submittedName>
        <fullName evidence="2">Uncharacterized protein</fullName>
    </submittedName>
</protein>
<dbReference type="Gene3D" id="1.10.443.10">
    <property type="entry name" value="Intergrase catalytic core"/>
    <property type="match status" value="1"/>
</dbReference>
<sequence length="113" mass="12900">MVKNWGRSQKPEALKDRAEAKKIRQEAVDYWKKRNVVFHSWRHFYAARMADKIEARKVMLATGHKTEAVFKVYADHALENDLNDVAVTTGDVFSGLLPELSLGQVNTQKEGNV</sequence>